<dbReference type="EMBL" id="BSPG01000017">
    <property type="protein sequence ID" value="GLS45026.1"/>
    <property type="molecule type" value="Genomic_DNA"/>
</dbReference>
<feature type="chain" id="PRO_5046299567" description="Secreted protein" evidence="2">
    <location>
        <begin position="38"/>
        <end position="119"/>
    </location>
</feature>
<dbReference type="Proteomes" id="UP001156881">
    <property type="component" value="Unassembled WGS sequence"/>
</dbReference>
<name>A0ABQ6D5M9_9HYPH</name>
<evidence type="ECO:0008006" key="5">
    <source>
        <dbReference type="Google" id="ProtNLM"/>
    </source>
</evidence>
<feature type="region of interest" description="Disordered" evidence="1">
    <location>
        <begin position="87"/>
        <end position="119"/>
    </location>
</feature>
<evidence type="ECO:0000256" key="1">
    <source>
        <dbReference type="SAM" id="MobiDB-lite"/>
    </source>
</evidence>
<comment type="caution">
    <text evidence="3">The sequence shown here is derived from an EMBL/GenBank/DDBJ whole genome shotgun (WGS) entry which is preliminary data.</text>
</comment>
<evidence type="ECO:0000256" key="2">
    <source>
        <dbReference type="SAM" id="SignalP"/>
    </source>
</evidence>
<protein>
    <recommendedName>
        <fullName evidence="5">Secreted protein</fullName>
    </recommendedName>
</protein>
<feature type="signal peptide" evidence="2">
    <location>
        <begin position="1"/>
        <end position="37"/>
    </location>
</feature>
<accession>A0ABQ6D5M9</accession>
<organism evidence="3 4">
    <name type="scientific">Methylobacterium brachythecii</name>
    <dbReference type="NCBI Taxonomy" id="1176177"/>
    <lineage>
        <taxon>Bacteria</taxon>
        <taxon>Pseudomonadati</taxon>
        <taxon>Pseudomonadota</taxon>
        <taxon>Alphaproteobacteria</taxon>
        <taxon>Hyphomicrobiales</taxon>
        <taxon>Methylobacteriaceae</taxon>
        <taxon>Methylobacterium</taxon>
    </lineage>
</organism>
<reference evidence="4" key="1">
    <citation type="journal article" date="2019" name="Int. J. Syst. Evol. Microbiol.">
        <title>The Global Catalogue of Microorganisms (GCM) 10K type strain sequencing project: providing services to taxonomists for standard genome sequencing and annotation.</title>
        <authorList>
            <consortium name="The Broad Institute Genomics Platform"/>
            <consortium name="The Broad Institute Genome Sequencing Center for Infectious Disease"/>
            <person name="Wu L."/>
            <person name="Ma J."/>
        </authorList>
    </citation>
    <scope>NUCLEOTIDE SEQUENCE [LARGE SCALE GENOMIC DNA]</scope>
    <source>
        <strain evidence="4">NBRC 107710</strain>
    </source>
</reference>
<evidence type="ECO:0000313" key="4">
    <source>
        <dbReference type="Proteomes" id="UP001156881"/>
    </source>
</evidence>
<sequence length="119" mass="12350">MAADPARFRTQQRGRRVRSLLPVLLAGAVLAASPASAEEPLFLRIRPNDDAAVAARARALRESVWARSDRRARIAIASVCTGCMKPLAPAPPDGVRGSASDVSATGAIPDPSTVPAGDP</sequence>
<evidence type="ECO:0000313" key="3">
    <source>
        <dbReference type="EMBL" id="GLS45026.1"/>
    </source>
</evidence>
<gene>
    <name evidence="3" type="ORF">GCM10007884_30150</name>
</gene>
<proteinExistence type="predicted"/>
<keyword evidence="4" id="KW-1185">Reference proteome</keyword>
<keyword evidence="2" id="KW-0732">Signal</keyword>